<keyword evidence="4 10" id="KW-0808">Transferase</keyword>
<evidence type="ECO:0000256" key="9">
    <source>
        <dbReference type="ARBA" id="ARBA00046608"/>
    </source>
</evidence>
<dbReference type="Gene3D" id="3.40.718.10">
    <property type="entry name" value="Isopropylmalate Dehydrogenase"/>
    <property type="match status" value="1"/>
</dbReference>
<dbReference type="InterPro" id="IPR003664">
    <property type="entry name" value="FA_synthesis"/>
</dbReference>
<dbReference type="GO" id="GO:0043811">
    <property type="term" value="F:phosphate:acyl-[acyl carrier protein] acyltransferase activity"/>
    <property type="evidence" value="ECO:0007669"/>
    <property type="project" value="UniProtKB-UniRule"/>
</dbReference>
<dbReference type="PANTHER" id="PTHR30100:SF1">
    <property type="entry name" value="PHOSPHATE ACYLTRANSFERASE"/>
    <property type="match status" value="1"/>
</dbReference>
<gene>
    <name evidence="10 11" type="primary">plsX</name>
    <name evidence="11" type="ORF">MESINF_1863</name>
</gene>
<organism evidence="11 12">
    <name type="scientific">Mesotoga infera</name>
    <dbReference type="NCBI Taxonomy" id="1236046"/>
    <lineage>
        <taxon>Bacteria</taxon>
        <taxon>Thermotogati</taxon>
        <taxon>Thermotogota</taxon>
        <taxon>Thermotogae</taxon>
        <taxon>Kosmotogales</taxon>
        <taxon>Kosmotogaceae</taxon>
        <taxon>Mesotoga</taxon>
    </lineage>
</organism>
<evidence type="ECO:0000256" key="3">
    <source>
        <dbReference type="ARBA" id="ARBA00022516"/>
    </source>
</evidence>
<dbReference type="EMBL" id="LS974202">
    <property type="protein sequence ID" value="SSC13307.1"/>
    <property type="molecule type" value="Genomic_DNA"/>
</dbReference>
<dbReference type="KEGG" id="minf:MESINF_1863"/>
<comment type="function">
    <text evidence="10">Catalyzes the reversible formation of acyl-phosphate (acyl-PO(4)) from acyl-[acyl-carrier-protein] (acyl-ACP). This enzyme utilizes acyl-ACP as fatty acyl donor, but not acyl-CoA.</text>
</comment>
<dbReference type="EC" id="2.3.1.274" evidence="8 10"/>
<keyword evidence="6 10" id="KW-0594">Phospholipid biosynthesis</keyword>
<keyword evidence="3 10" id="KW-0444">Lipid biosynthesis</keyword>
<accession>A0A7Z7LFY0</accession>
<keyword evidence="2 10" id="KW-0963">Cytoplasm</keyword>
<keyword evidence="5 10" id="KW-0443">Lipid metabolism</keyword>
<keyword evidence="7 10" id="KW-1208">Phospholipid metabolism</keyword>
<dbReference type="GO" id="GO:0006633">
    <property type="term" value="P:fatty acid biosynthetic process"/>
    <property type="evidence" value="ECO:0007669"/>
    <property type="project" value="UniProtKB-UniRule"/>
</dbReference>
<keyword evidence="11" id="KW-0012">Acyltransferase</keyword>
<proteinExistence type="inferred from homology"/>
<protein>
    <recommendedName>
        <fullName evidence="8 10">Phosphate acyltransferase</fullName>
        <ecNumber evidence="8 10">2.3.1.274</ecNumber>
    </recommendedName>
    <alternativeName>
        <fullName evidence="10">Acyl-ACP phosphotransacylase</fullName>
    </alternativeName>
    <alternativeName>
        <fullName evidence="10">Acyl-[acyl-carrier-protein]--phosphate acyltransferase</fullName>
    </alternativeName>
    <alternativeName>
        <fullName evidence="10">Phosphate-acyl-ACP acyltransferase</fullName>
    </alternativeName>
</protein>
<dbReference type="PIRSF" id="PIRSF002465">
    <property type="entry name" value="Phsphlp_syn_PlsX"/>
    <property type="match status" value="1"/>
</dbReference>
<dbReference type="PANTHER" id="PTHR30100">
    <property type="entry name" value="FATTY ACID/PHOSPHOLIPID SYNTHESIS PROTEIN PLSX"/>
    <property type="match status" value="1"/>
</dbReference>
<dbReference type="UniPathway" id="UPA00085"/>
<evidence type="ECO:0000256" key="1">
    <source>
        <dbReference type="ARBA" id="ARBA00001232"/>
    </source>
</evidence>
<evidence type="ECO:0000256" key="4">
    <source>
        <dbReference type="ARBA" id="ARBA00022679"/>
    </source>
</evidence>
<dbReference type="NCBIfam" id="TIGR00182">
    <property type="entry name" value="plsX"/>
    <property type="match status" value="1"/>
</dbReference>
<evidence type="ECO:0000256" key="2">
    <source>
        <dbReference type="ARBA" id="ARBA00022490"/>
    </source>
</evidence>
<comment type="subcellular location">
    <subcellularLocation>
        <location evidence="10">Cytoplasm</location>
    </subcellularLocation>
    <text evidence="10">Associated with the membrane possibly through PlsY.</text>
</comment>
<dbReference type="RefSeq" id="WP_169699470.1">
    <property type="nucleotide sequence ID" value="NZ_LS974202.1"/>
</dbReference>
<evidence type="ECO:0000256" key="5">
    <source>
        <dbReference type="ARBA" id="ARBA00023098"/>
    </source>
</evidence>
<dbReference type="Proteomes" id="UP000250796">
    <property type="component" value="Chromosome MESINF"/>
</dbReference>
<evidence type="ECO:0000256" key="8">
    <source>
        <dbReference type="ARBA" id="ARBA00024069"/>
    </source>
</evidence>
<comment type="catalytic activity">
    <reaction evidence="1 10">
        <text>a fatty acyl-[ACP] + phosphate = an acyl phosphate + holo-[ACP]</text>
        <dbReference type="Rhea" id="RHEA:42292"/>
        <dbReference type="Rhea" id="RHEA-COMP:9685"/>
        <dbReference type="Rhea" id="RHEA-COMP:14125"/>
        <dbReference type="ChEBI" id="CHEBI:43474"/>
        <dbReference type="ChEBI" id="CHEBI:59918"/>
        <dbReference type="ChEBI" id="CHEBI:64479"/>
        <dbReference type="ChEBI" id="CHEBI:138651"/>
        <dbReference type="EC" id="2.3.1.274"/>
    </reaction>
</comment>
<dbReference type="HAMAP" id="MF_00019">
    <property type="entry name" value="PlsX"/>
    <property type="match status" value="1"/>
</dbReference>
<evidence type="ECO:0000256" key="7">
    <source>
        <dbReference type="ARBA" id="ARBA00023264"/>
    </source>
</evidence>
<dbReference type="GO" id="GO:0008654">
    <property type="term" value="P:phospholipid biosynthetic process"/>
    <property type="evidence" value="ECO:0007669"/>
    <property type="project" value="UniProtKB-KW"/>
</dbReference>
<dbReference type="AlphaFoldDB" id="A0A7Z7LFY0"/>
<comment type="pathway">
    <text evidence="10">Lipid metabolism; phospholipid metabolism.</text>
</comment>
<evidence type="ECO:0000313" key="12">
    <source>
        <dbReference type="Proteomes" id="UP000250796"/>
    </source>
</evidence>
<dbReference type="InterPro" id="IPR012281">
    <property type="entry name" value="Phospholipid_synth_PlsX-like"/>
</dbReference>
<comment type="similarity">
    <text evidence="10">Belongs to the PlsX family.</text>
</comment>
<name>A0A7Z7LFY0_9BACT</name>
<dbReference type="GO" id="GO:0005737">
    <property type="term" value="C:cytoplasm"/>
    <property type="evidence" value="ECO:0007669"/>
    <property type="project" value="UniProtKB-SubCell"/>
</dbReference>
<reference evidence="11 12" key="1">
    <citation type="submission" date="2017-01" db="EMBL/GenBank/DDBJ databases">
        <authorList>
            <person name="Erauso G."/>
        </authorList>
    </citation>
    <scope>NUCLEOTIDE SEQUENCE [LARGE SCALE GENOMIC DNA]</scope>
    <source>
        <strain evidence="11">MESINF1</strain>
    </source>
</reference>
<dbReference type="Pfam" id="PF02504">
    <property type="entry name" value="FA_synthesis"/>
    <property type="match status" value="1"/>
</dbReference>
<comment type="subunit">
    <text evidence="9 10">Homodimer. Probably interacts with PlsY.</text>
</comment>
<evidence type="ECO:0000256" key="6">
    <source>
        <dbReference type="ARBA" id="ARBA00023209"/>
    </source>
</evidence>
<keyword evidence="12" id="KW-1185">Reference proteome</keyword>
<dbReference type="SUPFAM" id="SSF53659">
    <property type="entry name" value="Isocitrate/Isopropylmalate dehydrogenase-like"/>
    <property type="match status" value="1"/>
</dbReference>
<sequence>MPGVRIALDSAGGDKAPKVNLEGALMALKEFPDLEILLVGRQEELSPGLKGYPEASRIRIIDAREVFPMSEKPSLLLRKKETSLYITALQVKEGTADAMVSAGNTGGVLVASLFVIGRIKGVERGAIAVKIPSKNGYTILIDAGANAEVRAEHLRDFGLMGYEYARFLGREPIKVGLLNVGEEEEKGTDLTKTAFNYLKSELGDSFVGNVEGRDINFGEVDVIVSGGFEGNVALKAIEGAGKLISQRLREEIKKSGIAGLIGALLLKKALGRLRDSMNPSQYGGAFILGVSGVVSKAHGNSDSLAIKNAIRVAYEGVKRELVEKLGKRFGG</sequence>
<evidence type="ECO:0000256" key="10">
    <source>
        <dbReference type="HAMAP-Rule" id="MF_00019"/>
    </source>
</evidence>
<evidence type="ECO:0000313" key="11">
    <source>
        <dbReference type="EMBL" id="SSC13307.1"/>
    </source>
</evidence>